<feature type="chain" id="PRO_5009522662" description="DNRLRE domain-containing protein" evidence="1">
    <location>
        <begin position="25"/>
        <end position="409"/>
    </location>
</feature>
<keyword evidence="1" id="KW-0732">Signal</keyword>
<comment type="caution">
    <text evidence="2">The sequence shown here is derived from an EMBL/GenBank/DDBJ whole genome shotgun (WGS) entry which is preliminary data.</text>
</comment>
<dbReference type="Proteomes" id="UP000179129">
    <property type="component" value="Unassembled WGS sequence"/>
</dbReference>
<name>A0A1F5YW71_9BACT</name>
<dbReference type="AlphaFoldDB" id="A0A1F5YW71"/>
<evidence type="ECO:0008006" key="4">
    <source>
        <dbReference type="Google" id="ProtNLM"/>
    </source>
</evidence>
<proteinExistence type="predicted"/>
<gene>
    <name evidence="2" type="ORF">A3F83_04535</name>
</gene>
<organism evidence="2 3">
    <name type="scientific">Candidatus Glassbacteria bacterium RIFCSPLOWO2_12_FULL_58_11</name>
    <dbReference type="NCBI Taxonomy" id="1817867"/>
    <lineage>
        <taxon>Bacteria</taxon>
        <taxon>Candidatus Glassiibacteriota</taxon>
    </lineage>
</organism>
<sequence>MLKFHHLLFCRPDCLVLLAGLLLAVIGCSENTDNGTGVLLVPQGKVGALPEEREFRQAIEVANPSGTPLSKGDQTRLLAGHNGQYEMRAVMSFLFNLPADTRIVSGTLRLYVLAVNGQKPVNLAVYLLQQEFIESEVTYEQASAASPWATPGGDFGVTPLGSAVYEGAGLDTITIALDSLALNDYLKTGVDSLPLAVLTDGADNYLSLVAREYIPSQAVASRLDLVFTLAGQTTNSVVERRAFMDATLIHYTGTAPVSSLLQLGENPQSQLFFDYDLSALPPYATVNQARLYLSIASTTFIDSFLVASTISSDKSFVPPGQIFVGTEHSVRANDSLLVLNITVTMQSLILARLTGDPRKYLVLTSFSPTNIAGFLEFFPPDWPEPGRRPYLSLIYTDAPEAAKPAKPAK</sequence>
<evidence type="ECO:0000256" key="1">
    <source>
        <dbReference type="SAM" id="SignalP"/>
    </source>
</evidence>
<accession>A0A1F5YW71</accession>
<dbReference type="STRING" id="1817867.A3F83_04535"/>
<evidence type="ECO:0000313" key="2">
    <source>
        <dbReference type="EMBL" id="OGG04440.1"/>
    </source>
</evidence>
<dbReference type="EMBL" id="MFIX01000121">
    <property type="protein sequence ID" value="OGG04440.1"/>
    <property type="molecule type" value="Genomic_DNA"/>
</dbReference>
<protein>
    <recommendedName>
        <fullName evidence="4">DNRLRE domain-containing protein</fullName>
    </recommendedName>
</protein>
<evidence type="ECO:0000313" key="3">
    <source>
        <dbReference type="Proteomes" id="UP000179129"/>
    </source>
</evidence>
<dbReference type="PROSITE" id="PS51257">
    <property type="entry name" value="PROKAR_LIPOPROTEIN"/>
    <property type="match status" value="1"/>
</dbReference>
<feature type="signal peptide" evidence="1">
    <location>
        <begin position="1"/>
        <end position="24"/>
    </location>
</feature>
<reference evidence="2 3" key="1">
    <citation type="journal article" date="2016" name="Nat. Commun.">
        <title>Thousands of microbial genomes shed light on interconnected biogeochemical processes in an aquifer system.</title>
        <authorList>
            <person name="Anantharaman K."/>
            <person name="Brown C.T."/>
            <person name="Hug L.A."/>
            <person name="Sharon I."/>
            <person name="Castelle C.J."/>
            <person name="Probst A.J."/>
            <person name="Thomas B.C."/>
            <person name="Singh A."/>
            <person name="Wilkins M.J."/>
            <person name="Karaoz U."/>
            <person name="Brodie E.L."/>
            <person name="Williams K.H."/>
            <person name="Hubbard S.S."/>
            <person name="Banfield J.F."/>
        </authorList>
    </citation>
    <scope>NUCLEOTIDE SEQUENCE [LARGE SCALE GENOMIC DNA]</scope>
</reference>